<evidence type="ECO:0000256" key="2">
    <source>
        <dbReference type="ARBA" id="ARBA00022538"/>
    </source>
</evidence>
<proteinExistence type="predicted"/>
<dbReference type="SUPFAM" id="SSF116726">
    <property type="entry name" value="TrkA C-terminal domain-like"/>
    <property type="match status" value="1"/>
</dbReference>
<dbReference type="GO" id="GO:0015079">
    <property type="term" value="F:potassium ion transmembrane transporter activity"/>
    <property type="evidence" value="ECO:0007669"/>
    <property type="project" value="InterPro"/>
</dbReference>
<evidence type="ECO:0008006" key="9">
    <source>
        <dbReference type="Google" id="ProtNLM"/>
    </source>
</evidence>
<feature type="domain" description="RCK N-terminal" evidence="6">
    <location>
        <begin position="1"/>
        <end position="116"/>
    </location>
</feature>
<dbReference type="PANTHER" id="PTHR43833:SF5">
    <property type="entry name" value="TRK SYSTEM POTASSIUM UPTAKE PROTEIN TRKA"/>
    <property type="match status" value="1"/>
</dbReference>
<dbReference type="InterPro" id="IPR036721">
    <property type="entry name" value="RCK_C_sf"/>
</dbReference>
<dbReference type="Gene3D" id="3.40.50.720">
    <property type="entry name" value="NAD(P)-binding Rossmann-like Domain"/>
    <property type="match status" value="2"/>
</dbReference>
<dbReference type="InterPro" id="IPR006036">
    <property type="entry name" value="K_uptake_TrkA"/>
</dbReference>
<dbReference type="InterPro" id="IPR036291">
    <property type="entry name" value="NAD(P)-bd_dom_sf"/>
</dbReference>
<feature type="non-terminal residue" evidence="8">
    <location>
        <position position="1"/>
    </location>
</feature>
<dbReference type="EMBL" id="UINC01008488">
    <property type="protein sequence ID" value="SVA38186.1"/>
    <property type="molecule type" value="Genomic_DNA"/>
</dbReference>
<dbReference type="GO" id="GO:0005886">
    <property type="term" value="C:plasma membrane"/>
    <property type="evidence" value="ECO:0007669"/>
    <property type="project" value="InterPro"/>
</dbReference>
<dbReference type="PROSITE" id="PS51201">
    <property type="entry name" value="RCK_N"/>
    <property type="match status" value="2"/>
</dbReference>
<name>A0A381VCT8_9ZZZZ</name>
<evidence type="ECO:0000259" key="7">
    <source>
        <dbReference type="PROSITE" id="PS51202"/>
    </source>
</evidence>
<evidence type="ECO:0000256" key="1">
    <source>
        <dbReference type="ARBA" id="ARBA00022448"/>
    </source>
</evidence>
<dbReference type="Pfam" id="PF02080">
    <property type="entry name" value="TrkA_C"/>
    <property type="match status" value="1"/>
</dbReference>
<sequence>VRIIVVGAGEVGTYVADRLSNQKHDVALIEINAARCRAVGLKLDVQILEGSGTDPEMLAMAGIADADLLVAVTKSDEVNLVSALLARLAGVDKTIVRIESRRLRSPAIDALFEGVEDHLVIDPDREVAEEVLRLMEYPGAVDISQMADGEVIVLGARLPADAPLVGVSLHALGRELEPDWDFIVASITRIDEETDEEVTIIPREDVILRAGDLLRVVCKRRALRDVTNRLGLARDMPTRALLLGGGRTAELLAESLIARGLDIGVIERRPERASELSARFGQAIVYQGDITDADLLEQANVSGQDVVIALTGEDHANVLACLYAKSAGATQARRRGTDKGGPETIAVIHRLELLDLIEAHQVDAAVSPRTASANSVLR</sequence>
<protein>
    <recommendedName>
        <fullName evidence="9">RCK N-terminal domain-containing protein</fullName>
    </recommendedName>
</protein>
<keyword evidence="4" id="KW-0520">NAD</keyword>
<evidence type="ECO:0000256" key="3">
    <source>
        <dbReference type="ARBA" id="ARBA00022958"/>
    </source>
</evidence>
<accession>A0A381VCT8</accession>
<keyword evidence="3" id="KW-0630">Potassium</keyword>
<dbReference type="InterPro" id="IPR050721">
    <property type="entry name" value="Trk_Ktr_HKT_K-transport"/>
</dbReference>
<dbReference type="InterPro" id="IPR003148">
    <property type="entry name" value="RCK_N"/>
</dbReference>
<reference evidence="8" key="1">
    <citation type="submission" date="2018-05" db="EMBL/GenBank/DDBJ databases">
        <authorList>
            <person name="Lanie J.A."/>
            <person name="Ng W.-L."/>
            <person name="Kazmierczak K.M."/>
            <person name="Andrzejewski T.M."/>
            <person name="Davidsen T.M."/>
            <person name="Wayne K.J."/>
            <person name="Tettelin H."/>
            <person name="Glass J.I."/>
            <person name="Rusch D."/>
            <person name="Podicherti R."/>
            <person name="Tsui H.-C.T."/>
            <person name="Winkler M.E."/>
        </authorList>
    </citation>
    <scope>NUCLEOTIDE SEQUENCE</scope>
</reference>
<evidence type="ECO:0000256" key="5">
    <source>
        <dbReference type="ARBA" id="ARBA00023065"/>
    </source>
</evidence>
<evidence type="ECO:0000259" key="6">
    <source>
        <dbReference type="PROSITE" id="PS51201"/>
    </source>
</evidence>
<dbReference type="Pfam" id="PF02254">
    <property type="entry name" value="TrkA_N"/>
    <property type="match status" value="2"/>
</dbReference>
<dbReference type="PANTHER" id="PTHR43833">
    <property type="entry name" value="POTASSIUM CHANNEL PROTEIN 2-RELATED-RELATED"/>
    <property type="match status" value="1"/>
</dbReference>
<keyword evidence="1" id="KW-0813">Transport</keyword>
<dbReference type="PRINTS" id="PR00335">
    <property type="entry name" value="KUPTAKETRKA"/>
</dbReference>
<evidence type="ECO:0000256" key="4">
    <source>
        <dbReference type="ARBA" id="ARBA00023027"/>
    </source>
</evidence>
<keyword evidence="5" id="KW-0406">Ion transport</keyword>
<feature type="non-terminal residue" evidence="8">
    <location>
        <position position="378"/>
    </location>
</feature>
<dbReference type="Gene3D" id="3.30.70.1450">
    <property type="entry name" value="Regulator of K+ conductance, C-terminal domain"/>
    <property type="match status" value="1"/>
</dbReference>
<feature type="domain" description="RCK N-terminal" evidence="6">
    <location>
        <begin position="237"/>
        <end position="366"/>
    </location>
</feature>
<organism evidence="8">
    <name type="scientific">marine metagenome</name>
    <dbReference type="NCBI Taxonomy" id="408172"/>
    <lineage>
        <taxon>unclassified sequences</taxon>
        <taxon>metagenomes</taxon>
        <taxon>ecological metagenomes</taxon>
    </lineage>
</organism>
<dbReference type="AlphaFoldDB" id="A0A381VCT8"/>
<gene>
    <name evidence="8" type="ORF">METZ01_LOCUS91040</name>
</gene>
<feature type="domain" description="RCK C-terminal" evidence="7">
    <location>
        <begin position="141"/>
        <end position="232"/>
    </location>
</feature>
<dbReference type="InterPro" id="IPR006037">
    <property type="entry name" value="RCK_C"/>
</dbReference>
<dbReference type="PROSITE" id="PS51202">
    <property type="entry name" value="RCK_C"/>
    <property type="match status" value="1"/>
</dbReference>
<dbReference type="SUPFAM" id="SSF51735">
    <property type="entry name" value="NAD(P)-binding Rossmann-fold domains"/>
    <property type="match status" value="2"/>
</dbReference>
<evidence type="ECO:0000313" key="8">
    <source>
        <dbReference type="EMBL" id="SVA38186.1"/>
    </source>
</evidence>
<keyword evidence="2" id="KW-0633">Potassium transport</keyword>